<dbReference type="SUPFAM" id="SSF50814">
    <property type="entry name" value="Lipocalins"/>
    <property type="match status" value="1"/>
</dbReference>
<dbReference type="KEGG" id="lak:106150610"/>
<proteinExistence type="predicted"/>
<keyword evidence="2" id="KW-1185">Reference proteome</keyword>
<gene>
    <name evidence="3" type="primary">LOC106150610</name>
</gene>
<reference evidence="3" key="1">
    <citation type="submission" date="2025-08" db="UniProtKB">
        <authorList>
            <consortium name="RefSeq"/>
        </authorList>
    </citation>
    <scope>IDENTIFICATION</scope>
    <source>
        <tissue evidence="3">Gonads</tissue>
    </source>
</reference>
<evidence type="ECO:0000256" key="1">
    <source>
        <dbReference type="SAM" id="SignalP"/>
    </source>
</evidence>
<dbReference type="RefSeq" id="XP_013378971.1">
    <property type="nucleotide sequence ID" value="XM_013523517.1"/>
</dbReference>
<protein>
    <submittedName>
        <fullName evidence="3">Uncharacterized protein LOC106150610</fullName>
    </submittedName>
</protein>
<dbReference type="AlphaFoldDB" id="A0A1S3H0G6"/>
<feature type="chain" id="PRO_5010338972" evidence="1">
    <location>
        <begin position="20"/>
        <end position="205"/>
    </location>
</feature>
<evidence type="ECO:0000313" key="2">
    <source>
        <dbReference type="Proteomes" id="UP000085678"/>
    </source>
</evidence>
<evidence type="ECO:0000313" key="3">
    <source>
        <dbReference type="RefSeq" id="XP_013378971.1"/>
    </source>
</evidence>
<accession>A0A1S3H0G6</accession>
<dbReference type="GeneID" id="106150610"/>
<dbReference type="InParanoid" id="A0A1S3H0G6"/>
<keyword evidence="1" id="KW-0732">Signal</keyword>
<dbReference type="InterPro" id="IPR012674">
    <property type="entry name" value="Calycin"/>
</dbReference>
<feature type="signal peptide" evidence="1">
    <location>
        <begin position="1"/>
        <end position="19"/>
    </location>
</feature>
<organism evidence="2 3">
    <name type="scientific">Lingula anatina</name>
    <name type="common">Brachiopod</name>
    <name type="synonym">Lingula unguis</name>
    <dbReference type="NCBI Taxonomy" id="7574"/>
    <lineage>
        <taxon>Eukaryota</taxon>
        <taxon>Metazoa</taxon>
        <taxon>Spiralia</taxon>
        <taxon>Lophotrochozoa</taxon>
        <taxon>Brachiopoda</taxon>
        <taxon>Linguliformea</taxon>
        <taxon>Lingulata</taxon>
        <taxon>Lingulida</taxon>
        <taxon>Linguloidea</taxon>
        <taxon>Lingulidae</taxon>
        <taxon>Lingula</taxon>
    </lineage>
</organism>
<sequence>MAGSLFLLTACSLMTSVSSWKRTSLMPFPKKCTIGPMADLDRHKLPLNGMWYELVITRLSTHNESRYLKNDAFNATLLAGGPAVRMQRFRSWSNEDTCDELEFTFLPTEEEGVLAATKDDGTFMYYSYIIETDGHFIMTRDYYPDLDESTYHLWSQYMCFNPRDVAKILNRISSDPCLREKKYVEMEHSTVCGMPPAAIWSEILQ</sequence>
<dbReference type="Proteomes" id="UP000085678">
    <property type="component" value="Unplaced"/>
</dbReference>
<dbReference type="GO" id="GO:0008289">
    <property type="term" value="F:lipid binding"/>
    <property type="evidence" value="ECO:0007669"/>
    <property type="project" value="UniProtKB-KW"/>
</dbReference>
<name>A0A1S3H0G6_LINAN</name>